<dbReference type="InterPro" id="IPR001245">
    <property type="entry name" value="Ser-Thr/Tyr_kinase_cat_dom"/>
</dbReference>
<dbReference type="RefSeq" id="WP_275089593.1">
    <property type="nucleotide sequence ID" value="NZ_CP119078.1"/>
</dbReference>
<name>A0ABY8AVK3_9GAMM</name>
<feature type="binding site" evidence="6">
    <location>
        <position position="58"/>
    </location>
    <ligand>
        <name>ATP</name>
        <dbReference type="ChEBI" id="CHEBI:30616"/>
    </ligand>
</feature>
<protein>
    <submittedName>
        <fullName evidence="9">Protein kinase</fullName>
    </submittedName>
</protein>
<proteinExistence type="predicted"/>
<dbReference type="SUPFAM" id="SSF56112">
    <property type="entry name" value="Protein kinase-like (PK-like)"/>
    <property type="match status" value="1"/>
</dbReference>
<dbReference type="PROSITE" id="PS50011">
    <property type="entry name" value="PROTEIN_KINASE_DOM"/>
    <property type="match status" value="1"/>
</dbReference>
<dbReference type="GO" id="GO:0016301">
    <property type="term" value="F:kinase activity"/>
    <property type="evidence" value="ECO:0007669"/>
    <property type="project" value="UniProtKB-KW"/>
</dbReference>
<evidence type="ECO:0000256" key="3">
    <source>
        <dbReference type="ARBA" id="ARBA00022741"/>
    </source>
</evidence>
<dbReference type="Proteomes" id="UP001222087">
    <property type="component" value="Chromosome"/>
</dbReference>
<keyword evidence="10" id="KW-1185">Reference proteome</keyword>
<feature type="domain" description="Protein kinase" evidence="8">
    <location>
        <begin position="31"/>
        <end position="281"/>
    </location>
</feature>
<dbReference type="PRINTS" id="PR00109">
    <property type="entry name" value="TYRKINASE"/>
</dbReference>
<dbReference type="PROSITE" id="PS00108">
    <property type="entry name" value="PROTEIN_KINASE_ST"/>
    <property type="match status" value="1"/>
</dbReference>
<evidence type="ECO:0000313" key="10">
    <source>
        <dbReference type="Proteomes" id="UP001222087"/>
    </source>
</evidence>
<evidence type="ECO:0000313" key="9">
    <source>
        <dbReference type="EMBL" id="WED43779.1"/>
    </source>
</evidence>
<dbReference type="SMART" id="SM00220">
    <property type="entry name" value="S_TKc"/>
    <property type="match status" value="1"/>
</dbReference>
<dbReference type="InterPro" id="IPR000719">
    <property type="entry name" value="Prot_kinase_dom"/>
</dbReference>
<keyword evidence="5 6" id="KW-0067">ATP-binding</keyword>
<evidence type="ECO:0000256" key="7">
    <source>
        <dbReference type="SAM" id="MobiDB-lite"/>
    </source>
</evidence>
<organism evidence="9 10">
    <name type="scientific">Legionella cardiaca</name>
    <dbReference type="NCBI Taxonomy" id="1071983"/>
    <lineage>
        <taxon>Bacteria</taxon>
        <taxon>Pseudomonadati</taxon>
        <taxon>Pseudomonadota</taxon>
        <taxon>Gammaproteobacteria</taxon>
        <taxon>Legionellales</taxon>
        <taxon>Legionellaceae</taxon>
        <taxon>Legionella</taxon>
    </lineage>
</organism>
<keyword evidence="2" id="KW-0808">Transferase</keyword>
<keyword evidence="1" id="KW-0723">Serine/threonine-protein kinase</keyword>
<keyword evidence="4 9" id="KW-0418">Kinase</keyword>
<dbReference type="Gene3D" id="1.10.510.10">
    <property type="entry name" value="Transferase(Phosphotransferase) domain 1"/>
    <property type="match status" value="1"/>
</dbReference>
<dbReference type="PANTHER" id="PTHR44329">
    <property type="entry name" value="SERINE/THREONINE-PROTEIN KINASE TNNI3K-RELATED"/>
    <property type="match status" value="1"/>
</dbReference>
<evidence type="ECO:0000256" key="6">
    <source>
        <dbReference type="PROSITE-ProRule" id="PRU10141"/>
    </source>
</evidence>
<feature type="region of interest" description="Disordered" evidence="7">
    <location>
        <begin position="1"/>
        <end position="22"/>
    </location>
</feature>
<dbReference type="PANTHER" id="PTHR44329:SF288">
    <property type="entry name" value="MITOGEN-ACTIVATED PROTEIN KINASE KINASE KINASE 20"/>
    <property type="match status" value="1"/>
</dbReference>
<dbReference type="InterPro" id="IPR011009">
    <property type="entry name" value="Kinase-like_dom_sf"/>
</dbReference>
<dbReference type="InterPro" id="IPR008271">
    <property type="entry name" value="Ser/Thr_kinase_AS"/>
</dbReference>
<accession>A0ABY8AVK3</accession>
<reference evidence="9 10" key="1">
    <citation type="submission" date="2023-02" db="EMBL/GenBank/DDBJ databases">
        <title>Genome Sequence of L. cardiaca H63T.</title>
        <authorList>
            <person name="Lopez A.E."/>
            <person name="Cianciotto N.P."/>
        </authorList>
    </citation>
    <scope>NUCLEOTIDE SEQUENCE [LARGE SCALE GENOMIC DNA]</scope>
    <source>
        <strain evidence="9 10">H63</strain>
    </source>
</reference>
<keyword evidence="3 6" id="KW-0547">Nucleotide-binding</keyword>
<sequence length="288" mass="32926">MTKDTQLEKQTKSHANNSPVDPYLMEEKDFTAGGRILGKGNFGVVLKTTFRNRKAALKVSKEKNEAENERAIMRRLAELHKPYVVQLLGYMLYENHYFIAMEYMPKGSIENFIAQKTPIDWSLRYLWLTQITEGLIFLHENFIVHRDIKGANILLDHALNPKIADFGSAVIMKGEPLSGGVGTPLWIAPEIILEEPYNEKVDVYSLAITLWQIVCWDSPKTDKNYNEFLDHVVRGGRPPLPQNLPKKVAKLLTLGWLHEPDQRPSAKEYLVKLEETKEEILSASPMKP</sequence>
<dbReference type="InterPro" id="IPR017441">
    <property type="entry name" value="Protein_kinase_ATP_BS"/>
</dbReference>
<gene>
    <name evidence="9" type="ORF">PXX05_03085</name>
</gene>
<dbReference type="EMBL" id="CP119078">
    <property type="protein sequence ID" value="WED43779.1"/>
    <property type="molecule type" value="Genomic_DNA"/>
</dbReference>
<evidence type="ECO:0000256" key="4">
    <source>
        <dbReference type="ARBA" id="ARBA00022777"/>
    </source>
</evidence>
<evidence type="ECO:0000256" key="2">
    <source>
        <dbReference type="ARBA" id="ARBA00022679"/>
    </source>
</evidence>
<evidence type="ECO:0000259" key="8">
    <source>
        <dbReference type="PROSITE" id="PS50011"/>
    </source>
</evidence>
<dbReference type="Pfam" id="PF00069">
    <property type="entry name" value="Pkinase"/>
    <property type="match status" value="1"/>
</dbReference>
<dbReference type="PIRSF" id="PIRSF000654">
    <property type="entry name" value="Integrin-linked_kinase"/>
    <property type="match status" value="1"/>
</dbReference>
<evidence type="ECO:0000256" key="5">
    <source>
        <dbReference type="ARBA" id="ARBA00022840"/>
    </source>
</evidence>
<dbReference type="InterPro" id="IPR051681">
    <property type="entry name" value="Ser/Thr_Kinases-Pseudokinases"/>
</dbReference>
<evidence type="ECO:0000256" key="1">
    <source>
        <dbReference type="ARBA" id="ARBA00022527"/>
    </source>
</evidence>
<feature type="compositionally biased region" description="Basic and acidic residues" evidence="7">
    <location>
        <begin position="1"/>
        <end position="11"/>
    </location>
</feature>
<dbReference type="PROSITE" id="PS00107">
    <property type="entry name" value="PROTEIN_KINASE_ATP"/>
    <property type="match status" value="1"/>
</dbReference>